<comment type="function">
    <text evidence="8">Probable methyltransferase involved in the maturation of rRNA and in the biogenesis of ribosomal subunits.</text>
</comment>
<evidence type="ECO:0000256" key="4">
    <source>
        <dbReference type="ARBA" id="ARBA00022603"/>
    </source>
</evidence>
<keyword evidence="6 8" id="KW-0949">S-adenosyl-L-methionine</keyword>
<dbReference type="EMBL" id="SPLM01000040">
    <property type="protein sequence ID" value="TMW64196.1"/>
    <property type="molecule type" value="Genomic_DNA"/>
</dbReference>
<feature type="region of interest" description="Disordered" evidence="9">
    <location>
        <begin position="520"/>
        <end position="542"/>
    </location>
</feature>
<feature type="binding site" evidence="8">
    <location>
        <position position="53"/>
    </location>
    <ligand>
        <name>S-adenosyl-L-methionine</name>
        <dbReference type="ChEBI" id="CHEBI:59789"/>
    </ligand>
</feature>
<dbReference type="GO" id="GO:0005730">
    <property type="term" value="C:nucleolus"/>
    <property type="evidence" value="ECO:0007669"/>
    <property type="project" value="UniProtKB-SubCell"/>
</dbReference>
<evidence type="ECO:0000256" key="9">
    <source>
        <dbReference type="SAM" id="MobiDB-lite"/>
    </source>
</evidence>
<evidence type="ECO:0000313" key="14">
    <source>
        <dbReference type="Proteomes" id="UP000794436"/>
    </source>
</evidence>
<keyword evidence="5 8" id="KW-0808">Transferase</keyword>
<dbReference type="AlphaFoldDB" id="A0A8K1CK50"/>
<dbReference type="OrthoDB" id="289250at2759"/>
<dbReference type="SUPFAM" id="SSF53335">
    <property type="entry name" value="S-adenosyl-L-methionine-dependent methyltransferases"/>
    <property type="match status" value="1"/>
</dbReference>
<dbReference type="InterPro" id="IPR024576">
    <property type="entry name" value="rRNA_MeTfrase_Spb1_DUF3381"/>
</dbReference>
<keyword evidence="7 8" id="KW-0539">Nucleus</keyword>
<dbReference type="InterPro" id="IPR015507">
    <property type="entry name" value="rRNA-MeTfrase_E"/>
</dbReference>
<evidence type="ECO:0000259" key="11">
    <source>
        <dbReference type="Pfam" id="PF07780"/>
    </source>
</evidence>
<feature type="domain" description="Ribosomal RNA methyltransferase SPB1-like C-terminal" evidence="11">
    <location>
        <begin position="674"/>
        <end position="883"/>
    </location>
</feature>
<protein>
    <recommendedName>
        <fullName evidence="8">Putative rRNA methyltransferase</fullName>
        <ecNumber evidence="8">2.1.1.-</ecNumber>
    </recommendedName>
    <alternativeName>
        <fullName evidence="8">2'-O-ribose RNA methyltransferase SPB1 homolog</fullName>
    </alternativeName>
</protein>
<evidence type="ECO:0000256" key="2">
    <source>
        <dbReference type="ARBA" id="ARBA00022517"/>
    </source>
</evidence>
<evidence type="ECO:0000259" key="10">
    <source>
        <dbReference type="Pfam" id="PF01728"/>
    </source>
</evidence>
<keyword evidence="3 8" id="KW-0698">rRNA processing</keyword>
<comment type="similarity">
    <text evidence="8">Belongs to the class I-like SAM-binding methyltransferase superfamily. RNA methyltransferase RlmE family. SPB1 subfamily.</text>
</comment>
<feature type="compositionally biased region" description="Acidic residues" evidence="9">
    <location>
        <begin position="432"/>
        <end position="457"/>
    </location>
</feature>
<dbReference type="GO" id="GO:0000466">
    <property type="term" value="P:maturation of 5.8S rRNA from tricistronic rRNA transcript (SSU-rRNA, 5.8S rRNA, LSU-rRNA)"/>
    <property type="evidence" value="ECO:0007669"/>
    <property type="project" value="TreeGrafter"/>
</dbReference>
<feature type="region of interest" description="Disordered" evidence="9">
    <location>
        <begin position="426"/>
        <end position="457"/>
    </location>
</feature>
<evidence type="ECO:0000256" key="7">
    <source>
        <dbReference type="ARBA" id="ARBA00023242"/>
    </source>
</evidence>
<evidence type="ECO:0000256" key="1">
    <source>
        <dbReference type="ARBA" id="ARBA00004604"/>
    </source>
</evidence>
<feature type="active site" description="Proton acceptor" evidence="8">
    <location>
        <position position="154"/>
    </location>
</feature>
<reference evidence="13" key="1">
    <citation type="submission" date="2019-03" db="EMBL/GenBank/DDBJ databases">
        <title>Long read genome sequence of the mycoparasitic Pythium oligandrum ATCC 38472 isolated from sugarbeet rhizosphere.</title>
        <authorList>
            <person name="Gaulin E."/>
        </authorList>
    </citation>
    <scope>NUCLEOTIDE SEQUENCE</scope>
    <source>
        <strain evidence="13">ATCC 38472_TT</strain>
    </source>
</reference>
<dbReference type="Pfam" id="PF01728">
    <property type="entry name" value="FtsJ"/>
    <property type="match status" value="1"/>
</dbReference>
<evidence type="ECO:0000256" key="6">
    <source>
        <dbReference type="ARBA" id="ARBA00022691"/>
    </source>
</evidence>
<feature type="coiled-coil region" evidence="8">
    <location>
        <begin position="783"/>
        <end position="810"/>
    </location>
</feature>
<accession>A0A8K1CK50</accession>
<dbReference type="PANTHER" id="PTHR10920">
    <property type="entry name" value="RIBOSOMAL RNA METHYLTRANSFERASE"/>
    <property type="match status" value="1"/>
</dbReference>
<dbReference type="InterPro" id="IPR028589">
    <property type="entry name" value="SPB1-like"/>
</dbReference>
<feature type="compositionally biased region" description="Basic and acidic residues" evidence="9">
    <location>
        <begin position="865"/>
        <end position="882"/>
    </location>
</feature>
<dbReference type="EC" id="2.1.1.-" evidence="8"/>
<dbReference type="GO" id="GO:0030687">
    <property type="term" value="C:preribosome, large subunit precursor"/>
    <property type="evidence" value="ECO:0007669"/>
    <property type="project" value="TreeGrafter"/>
</dbReference>
<dbReference type="InterPro" id="IPR012920">
    <property type="entry name" value="rRNA_MeTfrase_SPB1-like_C"/>
</dbReference>
<feature type="domain" description="Ribosomal RNA methyltransferase FtsJ" evidence="10">
    <location>
        <begin position="21"/>
        <end position="197"/>
    </location>
</feature>
<dbReference type="InterPro" id="IPR050082">
    <property type="entry name" value="RNA_methyltr_RlmE"/>
</dbReference>
<gene>
    <name evidence="13" type="ORF">Poli38472_012818</name>
</gene>
<feature type="region of interest" description="Disordered" evidence="9">
    <location>
        <begin position="681"/>
        <end position="706"/>
    </location>
</feature>
<comment type="caution">
    <text evidence="13">The sequence shown here is derived from an EMBL/GenBank/DDBJ whole genome shotgun (WGS) entry which is preliminary data.</text>
</comment>
<dbReference type="Pfam" id="PF07780">
    <property type="entry name" value="Spb1_C"/>
    <property type="match status" value="1"/>
</dbReference>
<feature type="domain" description="DUF3381" evidence="12">
    <location>
        <begin position="234"/>
        <end position="391"/>
    </location>
</feature>
<evidence type="ECO:0000256" key="3">
    <source>
        <dbReference type="ARBA" id="ARBA00022552"/>
    </source>
</evidence>
<evidence type="ECO:0000313" key="13">
    <source>
        <dbReference type="EMBL" id="TMW64196.1"/>
    </source>
</evidence>
<evidence type="ECO:0000256" key="5">
    <source>
        <dbReference type="ARBA" id="ARBA00022679"/>
    </source>
</evidence>
<sequence>MVKRKKHDKDKYYNLARQQGYRARSAFKLIQLNKKYDFLSTAKVCIDLCAAPGGWCQVAAKYMPASSIIIGIDLLPIRPIRGVKTFQCDITTAKCRQIIKQETQNWQVDVVLCDGAPNVGAEYSKDAYVQNELALVALKLAVDVMGRNATFVSKVFRSQDYNALMWVFKQLFKKVGATKPLSSRNESAEIFVVCEGYLAPHSIDPKLFDPKFVFDQVDSQEKKITIFHPKFGVQKRHREGYDEALGQALTNECSVSQFVASSDPIRMLTDATAILFRGEDAVFREHPETTDEVITCLKDLKVLGKADFKMLLKWRLRMVKYKEELLKAEAPEEEVEEVKAVVETEAPKELTEAEKNALIREELAQLRATQLAKKKREKKKEREKKQKLRVRAAMGMEEEGIDVTEAESAFSLKELGITKAQVDQLENVGGFESDDDEELQFETSDEEESDDDADSDEEYKLVLESQMDKLYDDYLSRKGDSVKTKKAVKRTKVAKRALAGEALVQDAEMYDGDMAAYEKMINPDESSDDSDDDTSGKLTTPLKFKEKPNAAVNRWFSDNKLFSGVEDDVVIGRKSSAIPEMPKTDKQIRKEKRKAAKERLERRTLKKQKKDEEQYEMEFGSEFTVEAGNADDDSDAVMESDDEGKESKVSAEKKALIRLGMGAAVNQSSGVGKEYEVVAAGDEAEEGPLPVLDDRKYDSDHEEYDAEDRAKTLALATMMIRRDKAKEMIDASYNRFAWNDSTELPDWFVDDEEKHYRPQMPIPKKLLEQMKERFMDMATKPVKKVAEARARKQRQQMKKLKAAKKKATDIANLPDMSTREKLKAINRAMKGAQLKKDNKVYVVSRRGGRSSTAQSAGKKPTGKVKLVDPRLKKDKRNADIRAKRGKKRKR</sequence>
<feature type="region of interest" description="Disordered" evidence="9">
    <location>
        <begin position="829"/>
        <end position="890"/>
    </location>
</feature>
<evidence type="ECO:0000259" key="12">
    <source>
        <dbReference type="Pfam" id="PF11861"/>
    </source>
</evidence>
<organism evidence="13 14">
    <name type="scientific">Pythium oligandrum</name>
    <name type="common">Mycoparasitic fungus</name>
    <dbReference type="NCBI Taxonomy" id="41045"/>
    <lineage>
        <taxon>Eukaryota</taxon>
        <taxon>Sar</taxon>
        <taxon>Stramenopiles</taxon>
        <taxon>Oomycota</taxon>
        <taxon>Peronosporomycetes</taxon>
        <taxon>Pythiales</taxon>
        <taxon>Pythiaceae</taxon>
        <taxon>Pythium</taxon>
    </lineage>
</organism>
<keyword evidence="8" id="KW-0175">Coiled coil</keyword>
<feature type="binding site" evidence="8">
    <location>
        <position position="114"/>
    </location>
    <ligand>
        <name>S-adenosyl-L-methionine</name>
        <dbReference type="ChEBI" id="CHEBI:59789"/>
    </ligand>
</feature>
<feature type="region of interest" description="Disordered" evidence="9">
    <location>
        <begin position="576"/>
        <end position="649"/>
    </location>
</feature>
<dbReference type="Pfam" id="PF11861">
    <property type="entry name" value="DUF3381"/>
    <property type="match status" value="1"/>
</dbReference>
<dbReference type="GO" id="GO:0016435">
    <property type="term" value="F:rRNA (guanine) methyltransferase activity"/>
    <property type="evidence" value="ECO:0007669"/>
    <property type="project" value="TreeGrafter"/>
</dbReference>
<keyword evidence="14" id="KW-1185">Reference proteome</keyword>
<dbReference type="HAMAP" id="MF_03163">
    <property type="entry name" value="RNA_methyltr_E_SPB1"/>
    <property type="match status" value="1"/>
</dbReference>
<dbReference type="FunFam" id="3.40.50.150:FF:000004">
    <property type="entry name" value="AdoMet-dependent rRNA methyltransferase SPB1"/>
    <property type="match status" value="1"/>
</dbReference>
<dbReference type="GO" id="GO:0008650">
    <property type="term" value="F:rRNA (uridine-2'-O-)-methyltransferase activity"/>
    <property type="evidence" value="ECO:0007669"/>
    <property type="project" value="TreeGrafter"/>
</dbReference>
<dbReference type="HAMAP" id="MF_01547">
    <property type="entry name" value="RNA_methyltr_E"/>
    <property type="match status" value="1"/>
</dbReference>
<name>A0A8K1CK50_PYTOL</name>
<comment type="subcellular location">
    <subcellularLocation>
        <location evidence="1 8">Nucleus</location>
        <location evidence="1 8">Nucleolus</location>
    </subcellularLocation>
</comment>
<feature type="binding site" evidence="8">
    <location>
        <position position="55"/>
    </location>
    <ligand>
        <name>S-adenosyl-L-methionine</name>
        <dbReference type="ChEBI" id="CHEBI:59789"/>
    </ligand>
</feature>
<evidence type="ECO:0000256" key="8">
    <source>
        <dbReference type="HAMAP-Rule" id="MF_03163"/>
    </source>
</evidence>
<keyword evidence="2 8" id="KW-0690">Ribosome biogenesis</keyword>
<dbReference type="Proteomes" id="UP000794436">
    <property type="component" value="Unassembled WGS sequence"/>
</dbReference>
<dbReference type="InterPro" id="IPR029063">
    <property type="entry name" value="SAM-dependent_MTases_sf"/>
</dbReference>
<comment type="catalytic activity">
    <reaction evidence="8">
        <text>a ribonucleotide in rRNA + S-adenosyl-L-methionine = a 2'-O-methylribonucleotide in rRNA + S-adenosyl-L-homocysteine + H(+)</text>
        <dbReference type="Rhea" id="RHEA:48628"/>
        <dbReference type="Rhea" id="RHEA-COMP:12164"/>
        <dbReference type="Rhea" id="RHEA-COMP:12165"/>
        <dbReference type="ChEBI" id="CHEBI:15378"/>
        <dbReference type="ChEBI" id="CHEBI:57856"/>
        <dbReference type="ChEBI" id="CHEBI:59789"/>
        <dbReference type="ChEBI" id="CHEBI:90675"/>
        <dbReference type="ChEBI" id="CHEBI:90676"/>
    </reaction>
</comment>
<dbReference type="Gene3D" id="3.40.50.150">
    <property type="entry name" value="Vaccinia Virus protein VP39"/>
    <property type="match status" value="1"/>
</dbReference>
<proteinExistence type="inferred from homology"/>
<dbReference type="InterPro" id="IPR002877">
    <property type="entry name" value="RNA_MeTrfase_FtsJ_dom"/>
</dbReference>
<feature type="binding site" evidence="8">
    <location>
        <position position="89"/>
    </location>
    <ligand>
        <name>S-adenosyl-L-methionine</name>
        <dbReference type="ChEBI" id="CHEBI:59789"/>
    </ligand>
</feature>
<feature type="binding site" evidence="8">
    <location>
        <position position="73"/>
    </location>
    <ligand>
        <name>S-adenosyl-L-methionine</name>
        <dbReference type="ChEBI" id="CHEBI:59789"/>
    </ligand>
</feature>
<dbReference type="PANTHER" id="PTHR10920:SF13">
    <property type="entry name" value="PRE-RRNA 2'-O-RIBOSE RNA METHYLTRANSFERASE FTSJ3"/>
    <property type="match status" value="1"/>
</dbReference>
<keyword evidence="4 8" id="KW-0489">Methyltransferase</keyword>
<dbReference type="GO" id="GO:0000463">
    <property type="term" value="P:maturation of LSU-rRNA from tricistronic rRNA transcript (SSU-rRNA, 5.8S rRNA, LSU-rRNA)"/>
    <property type="evidence" value="ECO:0007669"/>
    <property type="project" value="TreeGrafter"/>
</dbReference>
<feature type="compositionally biased region" description="Acidic residues" evidence="9">
    <location>
        <begin position="629"/>
        <end position="644"/>
    </location>
</feature>